<dbReference type="InterPro" id="IPR050280">
    <property type="entry name" value="OMP_Chaperone_SurA"/>
</dbReference>
<dbReference type="InterPro" id="IPR023034">
    <property type="entry name" value="PPIase_SurA"/>
</dbReference>
<dbReference type="InterPro" id="IPR023058">
    <property type="entry name" value="PPIase_PpiC_CS"/>
</dbReference>
<dbReference type="HAMAP" id="MF_01183">
    <property type="entry name" value="Chaperone_SurA"/>
    <property type="match status" value="1"/>
</dbReference>
<evidence type="ECO:0000256" key="2">
    <source>
        <dbReference type="ARBA" id="ARBA00022737"/>
    </source>
</evidence>
<dbReference type="GO" id="GO:0043165">
    <property type="term" value="P:Gram-negative-bacterium-type cell outer membrane assembly"/>
    <property type="evidence" value="ECO:0007669"/>
    <property type="project" value="InterPro"/>
</dbReference>
<dbReference type="PROSITE" id="PS50198">
    <property type="entry name" value="PPIC_PPIASE_2"/>
    <property type="match status" value="2"/>
</dbReference>
<protein>
    <submittedName>
        <fullName evidence="8">Periplasmic chaperone and peptidyl-prolyl cis-trans isomerase of outer membrane proteins SurA</fullName>
        <ecNumber evidence="8">5.2.1.8</ecNumber>
    </submittedName>
</protein>
<evidence type="ECO:0000259" key="7">
    <source>
        <dbReference type="PROSITE" id="PS50198"/>
    </source>
</evidence>
<dbReference type="SUPFAM" id="SSF54534">
    <property type="entry name" value="FKBP-like"/>
    <property type="match status" value="2"/>
</dbReference>
<sequence>MRQLFQHSVFMITLTGALQIAAPALALAEASAELVPLNRIVAVVNDQVLTQNELKNELFAVGQQLKQQGIRAPAASILNKQVLERLITTQIQLQHASMNGIVVDEETLNSTISNIAAQNDLSLAEFREVLQRDGFKFASFREDIRKEVIIRRLRQRQVDSRITVTAQEIDDFIATQKVQGNINSDYHLGHILVALPDAATPQQIKTSRNKALAILDELNSGADFRQMAIGRSDGRQALQGGDLGWRKTGELPTIFADVAVNMTVGEVSEPIRSASGFHIITLFDFRDSERHMVNQVQARHILIKPQAESADAVDPEQQLNNLRTRIEAGEDFAELAKSFSDDAGSAVNGGDLGWVSPGVMVKPFEAVIFDLKDGEISAPFESQFGWHMAQVLAHREFDNTEEHNNARVRDLIFQRKSEEEHLSWLRKLREEAYVEYRLDD</sequence>
<keyword evidence="6 8" id="KW-0413">Isomerase</keyword>
<dbReference type="InterPro" id="IPR027304">
    <property type="entry name" value="Trigger_fact/SurA_dom_sf"/>
</dbReference>
<evidence type="ECO:0000256" key="5">
    <source>
        <dbReference type="ARBA" id="ARBA00023186"/>
    </source>
</evidence>
<dbReference type="InterPro" id="IPR015391">
    <property type="entry name" value="SurA_N"/>
</dbReference>
<name>A0A3B0ZG31_9ZZZZ</name>
<dbReference type="GO" id="GO:0003755">
    <property type="term" value="F:peptidyl-prolyl cis-trans isomerase activity"/>
    <property type="evidence" value="ECO:0007669"/>
    <property type="project" value="UniProtKB-KW"/>
</dbReference>
<evidence type="ECO:0000313" key="8">
    <source>
        <dbReference type="EMBL" id="VAW90541.1"/>
    </source>
</evidence>
<dbReference type="InterPro" id="IPR000297">
    <property type="entry name" value="PPIase_PpiC"/>
</dbReference>
<dbReference type="Pfam" id="PF00639">
    <property type="entry name" value="Rotamase"/>
    <property type="match status" value="1"/>
</dbReference>
<evidence type="ECO:0000256" key="4">
    <source>
        <dbReference type="ARBA" id="ARBA00023110"/>
    </source>
</evidence>
<dbReference type="EC" id="5.2.1.8" evidence="8"/>
<keyword evidence="5" id="KW-0143">Chaperone</keyword>
<keyword evidence="4" id="KW-0697">Rotamase</keyword>
<dbReference type="GO" id="GO:0051082">
    <property type="term" value="F:unfolded protein binding"/>
    <property type="evidence" value="ECO:0007669"/>
    <property type="project" value="InterPro"/>
</dbReference>
<evidence type="ECO:0000256" key="6">
    <source>
        <dbReference type="ARBA" id="ARBA00023235"/>
    </source>
</evidence>
<reference evidence="8" key="1">
    <citation type="submission" date="2018-06" db="EMBL/GenBank/DDBJ databases">
        <authorList>
            <person name="Zhirakovskaya E."/>
        </authorList>
    </citation>
    <scope>NUCLEOTIDE SEQUENCE</scope>
</reference>
<dbReference type="GO" id="GO:0050821">
    <property type="term" value="P:protein stabilization"/>
    <property type="evidence" value="ECO:0007669"/>
    <property type="project" value="InterPro"/>
</dbReference>
<dbReference type="PANTHER" id="PTHR47637:SF1">
    <property type="entry name" value="CHAPERONE SURA"/>
    <property type="match status" value="1"/>
</dbReference>
<dbReference type="EMBL" id="UOFQ01000206">
    <property type="protein sequence ID" value="VAW90541.1"/>
    <property type="molecule type" value="Genomic_DNA"/>
</dbReference>
<gene>
    <name evidence="8" type="ORF">MNBD_GAMMA17-1789</name>
</gene>
<keyword evidence="3" id="KW-0574">Periplasm</keyword>
<dbReference type="GO" id="GO:0006457">
    <property type="term" value="P:protein folding"/>
    <property type="evidence" value="ECO:0007669"/>
    <property type="project" value="InterPro"/>
</dbReference>
<feature type="domain" description="PpiC" evidence="7">
    <location>
        <begin position="293"/>
        <end position="393"/>
    </location>
</feature>
<dbReference type="Pfam" id="PF09312">
    <property type="entry name" value="SurA_N"/>
    <property type="match status" value="1"/>
</dbReference>
<keyword evidence="2" id="KW-0677">Repeat</keyword>
<proteinExistence type="inferred from homology"/>
<dbReference type="InterPro" id="IPR046357">
    <property type="entry name" value="PPIase_dom_sf"/>
</dbReference>
<dbReference type="GO" id="GO:0030288">
    <property type="term" value="C:outer membrane-bounded periplasmic space"/>
    <property type="evidence" value="ECO:0007669"/>
    <property type="project" value="InterPro"/>
</dbReference>
<dbReference type="GO" id="GO:0042277">
    <property type="term" value="F:peptide binding"/>
    <property type="evidence" value="ECO:0007669"/>
    <property type="project" value="InterPro"/>
</dbReference>
<dbReference type="PANTHER" id="PTHR47637">
    <property type="entry name" value="CHAPERONE SURA"/>
    <property type="match status" value="1"/>
</dbReference>
<dbReference type="AlphaFoldDB" id="A0A3B0ZG31"/>
<accession>A0A3B0ZG31</accession>
<evidence type="ECO:0000256" key="3">
    <source>
        <dbReference type="ARBA" id="ARBA00022764"/>
    </source>
</evidence>
<feature type="domain" description="PpiC" evidence="7">
    <location>
        <begin position="183"/>
        <end position="284"/>
    </location>
</feature>
<dbReference type="Gene3D" id="3.10.50.40">
    <property type="match status" value="2"/>
</dbReference>
<organism evidence="8">
    <name type="scientific">hydrothermal vent metagenome</name>
    <dbReference type="NCBI Taxonomy" id="652676"/>
    <lineage>
        <taxon>unclassified sequences</taxon>
        <taxon>metagenomes</taxon>
        <taxon>ecological metagenomes</taxon>
    </lineage>
</organism>
<dbReference type="Pfam" id="PF13616">
    <property type="entry name" value="Rotamase_3"/>
    <property type="match status" value="1"/>
</dbReference>
<evidence type="ECO:0000256" key="1">
    <source>
        <dbReference type="ARBA" id="ARBA00022729"/>
    </source>
</evidence>
<dbReference type="Gene3D" id="1.10.4030.10">
    <property type="entry name" value="Porin chaperone SurA, peptide-binding domain"/>
    <property type="match status" value="1"/>
</dbReference>
<keyword evidence="1" id="KW-0732">Signal</keyword>
<dbReference type="PROSITE" id="PS01096">
    <property type="entry name" value="PPIC_PPIASE_1"/>
    <property type="match status" value="1"/>
</dbReference>
<dbReference type="SUPFAM" id="SSF109998">
    <property type="entry name" value="Triger factor/SurA peptide-binding domain-like"/>
    <property type="match status" value="1"/>
</dbReference>